<evidence type="ECO:0000313" key="2">
    <source>
        <dbReference type="Proteomes" id="UP000789405"/>
    </source>
</evidence>
<sequence>DERIDRTSSIKKRDEQISRTFPINQKYASSSSLVKKAGICPIGTYATYACTDSEGGCCPTGQCCEPNFTCGLVLV</sequence>
<gene>
    <name evidence="1" type="ORF">DERYTH_LOCUS1589</name>
</gene>
<dbReference type="Proteomes" id="UP000789405">
    <property type="component" value="Unassembled WGS sequence"/>
</dbReference>
<comment type="caution">
    <text evidence="1">The sequence shown here is derived from an EMBL/GenBank/DDBJ whole genome shotgun (WGS) entry which is preliminary data.</text>
</comment>
<accession>A0A9N8W1E4</accession>
<name>A0A9N8W1E4_9GLOM</name>
<dbReference type="AlphaFoldDB" id="A0A9N8W1E4"/>
<dbReference type="OrthoDB" id="2414008at2759"/>
<protein>
    <submittedName>
        <fullName evidence="1">14725_t:CDS:1</fullName>
    </submittedName>
</protein>
<feature type="non-terminal residue" evidence="1">
    <location>
        <position position="75"/>
    </location>
</feature>
<organism evidence="1 2">
    <name type="scientific">Dentiscutata erythropus</name>
    <dbReference type="NCBI Taxonomy" id="1348616"/>
    <lineage>
        <taxon>Eukaryota</taxon>
        <taxon>Fungi</taxon>
        <taxon>Fungi incertae sedis</taxon>
        <taxon>Mucoromycota</taxon>
        <taxon>Glomeromycotina</taxon>
        <taxon>Glomeromycetes</taxon>
        <taxon>Diversisporales</taxon>
        <taxon>Gigasporaceae</taxon>
        <taxon>Dentiscutata</taxon>
    </lineage>
</organism>
<keyword evidence="2" id="KW-1185">Reference proteome</keyword>
<reference evidence="1" key="1">
    <citation type="submission" date="2021-06" db="EMBL/GenBank/DDBJ databases">
        <authorList>
            <person name="Kallberg Y."/>
            <person name="Tangrot J."/>
            <person name="Rosling A."/>
        </authorList>
    </citation>
    <scope>NUCLEOTIDE SEQUENCE</scope>
    <source>
        <strain evidence="1">MA453B</strain>
    </source>
</reference>
<dbReference type="EMBL" id="CAJVPY010000454">
    <property type="protein sequence ID" value="CAG8473812.1"/>
    <property type="molecule type" value="Genomic_DNA"/>
</dbReference>
<proteinExistence type="predicted"/>
<evidence type="ECO:0000313" key="1">
    <source>
        <dbReference type="EMBL" id="CAG8473812.1"/>
    </source>
</evidence>